<dbReference type="EMBL" id="JAROCF010000001">
    <property type="protein sequence ID" value="MDN4616077.1"/>
    <property type="molecule type" value="Genomic_DNA"/>
</dbReference>
<dbReference type="RefSeq" id="WP_301212185.1">
    <property type="nucleotide sequence ID" value="NZ_JAROCF010000001.1"/>
</dbReference>
<comment type="caution">
    <text evidence="2">The sequence shown here is derived from an EMBL/GenBank/DDBJ whole genome shotgun (WGS) entry which is preliminary data.</text>
</comment>
<gene>
    <name evidence="2" type="ORF">P5G50_16645</name>
</gene>
<dbReference type="SMART" id="SM00849">
    <property type="entry name" value="Lactamase_B"/>
    <property type="match status" value="1"/>
</dbReference>
<reference evidence="2" key="1">
    <citation type="submission" date="2023-06" db="EMBL/GenBank/DDBJ databases">
        <title>MT1 and MT2 Draft Genomes of Novel Species.</title>
        <authorList>
            <person name="Venkateswaran K."/>
        </authorList>
    </citation>
    <scope>NUCLEOTIDE SEQUENCE</scope>
    <source>
        <strain evidence="2">F6_8S_P_1B</strain>
    </source>
</reference>
<organism evidence="2 3">
    <name type="scientific">Leifsonia williamsii</name>
    <dbReference type="NCBI Taxonomy" id="3035919"/>
    <lineage>
        <taxon>Bacteria</taxon>
        <taxon>Bacillati</taxon>
        <taxon>Actinomycetota</taxon>
        <taxon>Actinomycetes</taxon>
        <taxon>Micrococcales</taxon>
        <taxon>Microbacteriaceae</taxon>
        <taxon>Leifsonia</taxon>
    </lineage>
</organism>
<name>A0ABT8KFZ8_9MICO</name>
<dbReference type="InterPro" id="IPR036866">
    <property type="entry name" value="RibonucZ/Hydroxyglut_hydro"/>
</dbReference>
<dbReference type="InterPro" id="IPR001279">
    <property type="entry name" value="Metallo-B-lactamas"/>
</dbReference>
<accession>A0ABT8KFZ8</accession>
<protein>
    <submittedName>
        <fullName evidence="2">MBL fold metallo-hydrolase</fullName>
    </submittedName>
</protein>
<sequence>MTDPEITWLDANTVQLRQPKASHWEAPFLFLLFGRERSLLLDTGATTDETVFPLAATVTRLTDQWLRRNPAVFTRPYPLIVAHTHAHGDHIAGDALLRPRPGATVVGTTPAQVIAFFGFQRWPDEVVTLDLGQRPIDVIGGPGHEPSAVAFFDRATGILFTGDTVLPGHLYVRDIVPYRATIERLIRFREAAPAPVRELRGAHIEMAGVPRVAYPPGTLDQPDEPELALSPRILERILSALDELPASPDGRVARKRFIVVHDPR</sequence>
<keyword evidence="3" id="KW-1185">Reference proteome</keyword>
<dbReference type="Proteomes" id="UP001174208">
    <property type="component" value="Unassembled WGS sequence"/>
</dbReference>
<dbReference type="Gene3D" id="3.60.15.10">
    <property type="entry name" value="Ribonuclease Z/Hydroxyacylglutathione hydrolase-like"/>
    <property type="match status" value="1"/>
</dbReference>
<dbReference type="Pfam" id="PF00753">
    <property type="entry name" value="Lactamase_B"/>
    <property type="match status" value="1"/>
</dbReference>
<feature type="domain" description="Metallo-beta-lactamase" evidence="1">
    <location>
        <begin position="26"/>
        <end position="203"/>
    </location>
</feature>
<dbReference type="InterPro" id="IPR050855">
    <property type="entry name" value="NDM-1-like"/>
</dbReference>
<evidence type="ECO:0000259" key="1">
    <source>
        <dbReference type="SMART" id="SM00849"/>
    </source>
</evidence>
<proteinExistence type="predicted"/>
<dbReference type="SUPFAM" id="SSF56281">
    <property type="entry name" value="Metallo-hydrolase/oxidoreductase"/>
    <property type="match status" value="1"/>
</dbReference>
<evidence type="ECO:0000313" key="3">
    <source>
        <dbReference type="Proteomes" id="UP001174208"/>
    </source>
</evidence>
<evidence type="ECO:0000313" key="2">
    <source>
        <dbReference type="EMBL" id="MDN4616077.1"/>
    </source>
</evidence>
<dbReference type="PANTHER" id="PTHR42951">
    <property type="entry name" value="METALLO-BETA-LACTAMASE DOMAIN-CONTAINING"/>
    <property type="match status" value="1"/>
</dbReference>
<dbReference type="PANTHER" id="PTHR42951:SF4">
    <property type="entry name" value="ACYL-COENZYME A THIOESTERASE MBLAC2"/>
    <property type="match status" value="1"/>
</dbReference>